<keyword evidence="2 3" id="KW-0813">Transport</keyword>
<dbReference type="GO" id="GO:0015031">
    <property type="term" value="P:protein transport"/>
    <property type="evidence" value="ECO:0007669"/>
    <property type="project" value="UniProtKB-KW"/>
</dbReference>
<dbReference type="Proteomes" id="UP000006727">
    <property type="component" value="Chromosome 6"/>
</dbReference>
<feature type="region of interest" description="Disordered" evidence="4">
    <location>
        <begin position="418"/>
        <end position="456"/>
    </location>
</feature>
<dbReference type="AlphaFoldDB" id="A0A7I4DX76"/>
<evidence type="ECO:0000256" key="1">
    <source>
        <dbReference type="ARBA" id="ARBA00006756"/>
    </source>
</evidence>
<evidence type="ECO:0000313" key="6">
    <source>
        <dbReference type="EnsemblPlants" id="Pp3c6_13900V3.3"/>
    </source>
</evidence>
<dbReference type="Gramene" id="Pp3c6_13900V3.4">
    <property type="protein sequence ID" value="Pp3c6_13900V3.4"/>
    <property type="gene ID" value="Pp3c6_13900"/>
</dbReference>
<dbReference type="Pfam" id="PF20669">
    <property type="entry name" value="Exo70_N"/>
    <property type="match status" value="1"/>
</dbReference>
<dbReference type="RefSeq" id="XP_024377991.1">
    <property type="nucleotide sequence ID" value="XM_024522223.2"/>
</dbReference>
<feature type="region of interest" description="Disordered" evidence="4">
    <location>
        <begin position="129"/>
        <end position="148"/>
    </location>
</feature>
<dbReference type="Gramene" id="Pp3c6_13900V3.3">
    <property type="protein sequence ID" value="Pp3c6_13900V3.3"/>
    <property type="gene ID" value="Pp3c6_13900"/>
</dbReference>
<feature type="domain" description="Exocyst complex subunit Exo70 C-terminal" evidence="5">
    <location>
        <begin position="251"/>
        <end position="640"/>
    </location>
</feature>
<dbReference type="InterPro" id="IPR046364">
    <property type="entry name" value="Exo70_C"/>
</dbReference>
<evidence type="ECO:0000256" key="3">
    <source>
        <dbReference type="RuleBase" id="RU365026"/>
    </source>
</evidence>
<dbReference type="SUPFAM" id="SSF74788">
    <property type="entry name" value="Cullin repeat-like"/>
    <property type="match status" value="1"/>
</dbReference>
<reference evidence="6 7" key="1">
    <citation type="journal article" date="2008" name="Science">
        <title>The Physcomitrella genome reveals evolutionary insights into the conquest of land by plants.</title>
        <authorList>
            <person name="Rensing S."/>
            <person name="Lang D."/>
            <person name="Zimmer A."/>
            <person name="Terry A."/>
            <person name="Salamov A."/>
            <person name="Shapiro H."/>
            <person name="Nishiyama T."/>
            <person name="Perroud P.-F."/>
            <person name="Lindquist E."/>
            <person name="Kamisugi Y."/>
            <person name="Tanahashi T."/>
            <person name="Sakakibara K."/>
            <person name="Fujita T."/>
            <person name="Oishi K."/>
            <person name="Shin-I T."/>
            <person name="Kuroki Y."/>
            <person name="Toyoda A."/>
            <person name="Suzuki Y."/>
            <person name="Hashimoto A."/>
            <person name="Yamaguchi K."/>
            <person name="Sugano A."/>
            <person name="Kohara Y."/>
            <person name="Fujiyama A."/>
            <person name="Anterola A."/>
            <person name="Aoki S."/>
            <person name="Ashton N."/>
            <person name="Barbazuk W.B."/>
            <person name="Barker E."/>
            <person name="Bennetzen J."/>
            <person name="Bezanilla M."/>
            <person name="Blankenship R."/>
            <person name="Cho S.H."/>
            <person name="Dutcher S."/>
            <person name="Estelle M."/>
            <person name="Fawcett J.A."/>
            <person name="Gundlach H."/>
            <person name="Hanada K."/>
            <person name="Heyl A."/>
            <person name="Hicks K.A."/>
            <person name="Hugh J."/>
            <person name="Lohr M."/>
            <person name="Mayer K."/>
            <person name="Melkozernov A."/>
            <person name="Murata T."/>
            <person name="Nelson D."/>
            <person name="Pils B."/>
            <person name="Prigge M."/>
            <person name="Reiss B."/>
            <person name="Renner T."/>
            <person name="Rombauts S."/>
            <person name="Rushton P."/>
            <person name="Sanderfoot A."/>
            <person name="Schween G."/>
            <person name="Shiu S.-H."/>
            <person name="Stueber K."/>
            <person name="Theodoulou F.L."/>
            <person name="Tu H."/>
            <person name="Van de Peer Y."/>
            <person name="Verrier P.J."/>
            <person name="Waters E."/>
            <person name="Wood A."/>
            <person name="Yang L."/>
            <person name="Cove D."/>
            <person name="Cuming A."/>
            <person name="Hasebe M."/>
            <person name="Lucas S."/>
            <person name="Mishler D.B."/>
            <person name="Reski R."/>
            <person name="Grigoriev I."/>
            <person name="Quatrano R.S."/>
            <person name="Boore J.L."/>
        </authorList>
    </citation>
    <scope>NUCLEOTIDE SEQUENCE [LARGE SCALE GENOMIC DNA]</scope>
    <source>
        <strain evidence="6 7">cv. Gransden 2004</strain>
    </source>
</reference>
<feature type="compositionally biased region" description="Basic and acidic residues" evidence="4">
    <location>
        <begin position="425"/>
        <end position="440"/>
    </location>
</feature>
<dbReference type="GeneID" id="112283495"/>
<proteinExistence type="inferred from homology"/>
<comment type="function">
    <text evidence="3">Component of the exocyst complex.</text>
</comment>
<protein>
    <recommendedName>
        <fullName evidence="3">Exocyst subunit Exo70 family protein</fullName>
    </recommendedName>
</protein>
<feature type="region of interest" description="Disordered" evidence="4">
    <location>
        <begin position="154"/>
        <end position="174"/>
    </location>
</feature>
<dbReference type="OrthoDB" id="1922221at2759"/>
<dbReference type="EMBL" id="ABEU02000006">
    <property type="status" value="NOT_ANNOTATED_CDS"/>
    <property type="molecule type" value="Genomic_DNA"/>
</dbReference>
<dbReference type="InterPro" id="IPR016159">
    <property type="entry name" value="Cullin_repeat-like_dom_sf"/>
</dbReference>
<keyword evidence="3" id="KW-0268">Exocytosis</keyword>
<feature type="region of interest" description="Disordered" evidence="4">
    <location>
        <begin position="654"/>
        <end position="674"/>
    </location>
</feature>
<dbReference type="Gene3D" id="1.20.1280.170">
    <property type="entry name" value="Exocyst complex component Exo70"/>
    <property type="match status" value="2"/>
</dbReference>
<evidence type="ECO:0000256" key="4">
    <source>
        <dbReference type="SAM" id="MobiDB-lite"/>
    </source>
</evidence>
<evidence type="ECO:0000259" key="5">
    <source>
        <dbReference type="Pfam" id="PF03081"/>
    </source>
</evidence>
<keyword evidence="3" id="KW-0653">Protein transport</keyword>
<reference evidence="6" key="3">
    <citation type="submission" date="2020-12" db="UniProtKB">
        <authorList>
            <consortium name="EnsemblPlants"/>
        </authorList>
    </citation>
    <scope>IDENTIFICATION</scope>
</reference>
<reference evidence="6 7" key="2">
    <citation type="journal article" date="2018" name="Plant J.">
        <title>The Physcomitrella patens chromosome-scale assembly reveals moss genome structure and evolution.</title>
        <authorList>
            <person name="Lang D."/>
            <person name="Ullrich K.K."/>
            <person name="Murat F."/>
            <person name="Fuchs J."/>
            <person name="Jenkins J."/>
            <person name="Haas F.B."/>
            <person name="Piednoel M."/>
            <person name="Gundlach H."/>
            <person name="Van Bel M."/>
            <person name="Meyberg R."/>
            <person name="Vives C."/>
            <person name="Morata J."/>
            <person name="Symeonidi A."/>
            <person name="Hiss M."/>
            <person name="Muchero W."/>
            <person name="Kamisugi Y."/>
            <person name="Saleh O."/>
            <person name="Blanc G."/>
            <person name="Decker E.L."/>
            <person name="van Gessel N."/>
            <person name="Grimwood J."/>
            <person name="Hayes R.D."/>
            <person name="Graham S.W."/>
            <person name="Gunter L.E."/>
            <person name="McDaniel S.F."/>
            <person name="Hoernstein S.N.W."/>
            <person name="Larsson A."/>
            <person name="Li F.W."/>
            <person name="Perroud P.F."/>
            <person name="Phillips J."/>
            <person name="Ranjan P."/>
            <person name="Rokshar D.S."/>
            <person name="Rothfels C.J."/>
            <person name="Schneider L."/>
            <person name="Shu S."/>
            <person name="Stevenson D.W."/>
            <person name="Thummler F."/>
            <person name="Tillich M."/>
            <person name="Villarreal Aguilar J.C."/>
            <person name="Widiez T."/>
            <person name="Wong G.K."/>
            <person name="Wymore A."/>
            <person name="Zhang Y."/>
            <person name="Zimmer A.D."/>
            <person name="Quatrano R.S."/>
            <person name="Mayer K.F.X."/>
            <person name="Goodstein D."/>
            <person name="Casacuberta J.M."/>
            <person name="Vandepoele K."/>
            <person name="Reski R."/>
            <person name="Cuming A.C."/>
            <person name="Tuskan G.A."/>
            <person name="Maumus F."/>
            <person name="Salse J."/>
            <person name="Schmutz J."/>
            <person name="Rensing S.A."/>
        </authorList>
    </citation>
    <scope>NUCLEOTIDE SEQUENCE [LARGE SCALE GENOMIC DNA]</scope>
    <source>
        <strain evidence="6 7">cv. Gransden 2004</strain>
    </source>
</reference>
<dbReference type="GO" id="GO:0000145">
    <property type="term" value="C:exocyst"/>
    <property type="evidence" value="ECO:0000318"/>
    <property type="project" value="GO_Central"/>
</dbReference>
<keyword evidence="7" id="KW-1185">Reference proteome</keyword>
<dbReference type="PANTHER" id="PTHR12542">
    <property type="entry name" value="EXOCYST COMPLEX PROTEIN EXO70"/>
    <property type="match status" value="1"/>
</dbReference>
<sequence>MADPGTENGSDALARLASVRGLNSAEDVVMQWDSNSSDHARQSKIWEGLQHESDAYLEAVDEIQTALESLTVGGNNQKELTRAQNLCQLAMTRLEEELRHLLLTCSEPIDPEWLVDNCSRAGSFNSRRLDDAEGGNDFDADVNDDVDAGVDGEVDAAERPDDEEQREDKPFSRPVGNVNPVLDFIPPATVLDLTNIVKRMIIGGYERECVQVYASIRKNVLEETLTLLGVEKLSIDEVGRMKWEDLEVKISKWNQRMKVCVRALLASEKHLCESVFANAPVSVACSCFNELGKGPMMQLLSFGEAVAISRRSPEKLFKILDMYETIRDLLPDIKDTFCGEACAPLRADVEAILARLGECAKRTFGEFEIAIQRDGSRIPVPGGGVHPLTKYVMNYIKFMCDYSDTMKLLFDEKEYDLDDEGGNESSREGSFRDGSLRDSPRYSSRSNDGERGGSTELSTLGTQTIWVTKVLLSNLEEKSKLYRDLSLTYLFLMNNIHYIVQKVKTTEVRAVVGDDWVRKNTSQVRQYASSYQRAAWGKILSCLRDEGIHTGGGFSSGVSKPVLKERFKSFNAAFEEVQKAQTSWVIQDDQLRDELRIAISDKILPAYRSFLGRYGHYMETQRHPERYIKYTSEHVEEFLNNLFEIHSPSLSSRDLRRRSSHHGSSHHGEASGRTLCSSSDEAIIMYSAV</sequence>
<name>A0A7I4DX76_PHYPA</name>
<dbReference type="EnsemblPlants" id="Pp3c6_13900V3.3">
    <property type="protein sequence ID" value="Pp3c6_13900V3.3"/>
    <property type="gene ID" value="Pp3c6_13900"/>
</dbReference>
<evidence type="ECO:0000313" key="7">
    <source>
        <dbReference type="Proteomes" id="UP000006727"/>
    </source>
</evidence>
<feature type="compositionally biased region" description="Acidic residues" evidence="4">
    <location>
        <begin position="154"/>
        <end position="165"/>
    </location>
</feature>
<feature type="compositionally biased region" description="Basic residues" evidence="4">
    <location>
        <begin position="655"/>
        <end position="665"/>
    </location>
</feature>
<accession>A0A7I4DX76</accession>
<dbReference type="Pfam" id="PF03081">
    <property type="entry name" value="Exo70_C"/>
    <property type="match status" value="1"/>
</dbReference>
<dbReference type="GO" id="GO:0006887">
    <property type="term" value="P:exocytosis"/>
    <property type="evidence" value="ECO:0000318"/>
    <property type="project" value="GO_Central"/>
</dbReference>
<feature type="compositionally biased region" description="Acidic residues" evidence="4">
    <location>
        <begin position="132"/>
        <end position="148"/>
    </location>
</feature>
<evidence type="ECO:0000256" key="2">
    <source>
        <dbReference type="ARBA" id="ARBA00022448"/>
    </source>
</evidence>
<comment type="similarity">
    <text evidence="1 3">Belongs to the EXO70 family.</text>
</comment>
<gene>
    <name evidence="6" type="primary">LOC112283495</name>
</gene>
<dbReference type="GO" id="GO:0005546">
    <property type="term" value="F:phosphatidylinositol-4,5-bisphosphate binding"/>
    <property type="evidence" value="ECO:0007669"/>
    <property type="project" value="InterPro"/>
</dbReference>
<dbReference type="KEGG" id="ppp:112283495"/>
<dbReference type="InterPro" id="IPR004140">
    <property type="entry name" value="Exo70"/>
</dbReference>
<dbReference type="EnsemblPlants" id="Pp3c6_13900V3.4">
    <property type="protein sequence ID" value="Pp3c6_13900V3.4"/>
    <property type="gene ID" value="Pp3c6_13900"/>
</dbReference>
<dbReference type="PANTHER" id="PTHR12542:SF96">
    <property type="entry name" value="EXOCYST COMPLEX COMPONENT EXO70B1"/>
    <property type="match status" value="1"/>
</dbReference>
<organism evidence="6 7">
    <name type="scientific">Physcomitrium patens</name>
    <name type="common">Spreading-leaved earth moss</name>
    <name type="synonym">Physcomitrella patens</name>
    <dbReference type="NCBI Taxonomy" id="3218"/>
    <lineage>
        <taxon>Eukaryota</taxon>
        <taxon>Viridiplantae</taxon>
        <taxon>Streptophyta</taxon>
        <taxon>Embryophyta</taxon>
        <taxon>Bryophyta</taxon>
        <taxon>Bryophytina</taxon>
        <taxon>Bryopsida</taxon>
        <taxon>Funariidae</taxon>
        <taxon>Funariales</taxon>
        <taxon>Funariaceae</taxon>
        <taxon>Physcomitrium</taxon>
    </lineage>
</organism>